<evidence type="ECO:0000313" key="2">
    <source>
        <dbReference type="Proteomes" id="UP000179283"/>
    </source>
</evidence>
<dbReference type="SUPFAM" id="SSF53474">
    <property type="entry name" value="alpha/beta-Hydrolases"/>
    <property type="match status" value="1"/>
</dbReference>
<dbReference type="PANTHER" id="PTHR15394:SF3">
    <property type="entry name" value="SERINE HYDROLASE RBBP9"/>
    <property type="match status" value="1"/>
</dbReference>
<dbReference type="AlphaFoldDB" id="A0A1G2U2G5"/>
<reference evidence="1 2" key="1">
    <citation type="journal article" date="2016" name="Nat. Commun.">
        <title>Thousands of microbial genomes shed light on interconnected biogeochemical processes in an aquifer system.</title>
        <authorList>
            <person name="Anantharaman K."/>
            <person name="Brown C.T."/>
            <person name="Hug L.A."/>
            <person name="Sharon I."/>
            <person name="Castelle C.J."/>
            <person name="Probst A.J."/>
            <person name="Thomas B.C."/>
            <person name="Singh A."/>
            <person name="Wilkins M.J."/>
            <person name="Karaoz U."/>
            <person name="Brodie E.L."/>
            <person name="Williams K.H."/>
            <person name="Hubbard S.S."/>
            <person name="Banfield J.F."/>
        </authorList>
    </citation>
    <scope>NUCLEOTIDE SEQUENCE [LARGE SCALE GENOMIC DNA]</scope>
</reference>
<dbReference type="InterPro" id="IPR010662">
    <property type="entry name" value="RBBP9/YdeN"/>
</dbReference>
<dbReference type="GO" id="GO:0016787">
    <property type="term" value="F:hydrolase activity"/>
    <property type="evidence" value="ECO:0007669"/>
    <property type="project" value="InterPro"/>
</dbReference>
<protein>
    <recommendedName>
        <fullName evidence="3">Alpha/beta hydrolase</fullName>
    </recommendedName>
</protein>
<accession>A0A1G2U2G5</accession>
<evidence type="ECO:0008006" key="3">
    <source>
        <dbReference type="Google" id="ProtNLM"/>
    </source>
</evidence>
<dbReference type="InterPro" id="IPR029058">
    <property type="entry name" value="AB_hydrolase_fold"/>
</dbReference>
<comment type="caution">
    <text evidence="1">The sequence shown here is derived from an EMBL/GenBank/DDBJ whole genome shotgun (WGS) entry which is preliminary data.</text>
</comment>
<dbReference type="PANTHER" id="PTHR15394">
    <property type="entry name" value="SERINE HYDROLASE RBBP9"/>
    <property type="match status" value="1"/>
</dbReference>
<evidence type="ECO:0000313" key="1">
    <source>
        <dbReference type="EMBL" id="OHB03674.1"/>
    </source>
</evidence>
<dbReference type="Pfam" id="PF06821">
    <property type="entry name" value="Ser_hydrolase"/>
    <property type="match status" value="1"/>
</dbReference>
<dbReference type="Gene3D" id="3.40.50.1820">
    <property type="entry name" value="alpha/beta hydrolase"/>
    <property type="match status" value="1"/>
</dbReference>
<sequence length="181" mass="20369">MKVILMHGKHADPTQKWYPWLASEMGKRGIEFIAPALPHTDEPVFEEWLSEIDKCNPDQDTIMVGHSRGGVAVLRWLERQPENIKVKKVILVATNGGKIEGSKIAQKSNPGFYTDRGYDFERIKSHWDSFVVLHSNDDNVVPFSAGVENAKGLNAKILEFTDRGHFGDNINSISELLEALQ</sequence>
<gene>
    <name evidence="1" type="ORF">A2920_03135</name>
</gene>
<proteinExistence type="predicted"/>
<name>A0A1G2U2G5_9BACT</name>
<dbReference type="EMBL" id="MHWD01000017">
    <property type="protein sequence ID" value="OHB03674.1"/>
    <property type="molecule type" value="Genomic_DNA"/>
</dbReference>
<dbReference type="Proteomes" id="UP000179283">
    <property type="component" value="Unassembled WGS sequence"/>
</dbReference>
<organism evidence="1 2">
    <name type="scientific">Candidatus Zambryskibacteria bacterium RIFCSPLOWO2_01_FULL_43_17</name>
    <dbReference type="NCBI Taxonomy" id="1802760"/>
    <lineage>
        <taxon>Bacteria</taxon>
        <taxon>Candidatus Zambryskiibacteriota</taxon>
    </lineage>
</organism>